<dbReference type="AlphaFoldDB" id="A0A075B2D5"/>
<accession>A0A075B2D5</accession>
<dbReference type="Proteomes" id="UP000030755">
    <property type="component" value="Unassembled WGS sequence"/>
</dbReference>
<gene>
    <name evidence="1" type="ORF">O9G_006220</name>
</gene>
<organism evidence="1 2">
    <name type="scientific">Rozella allomycis (strain CSF55)</name>
    <dbReference type="NCBI Taxonomy" id="988480"/>
    <lineage>
        <taxon>Eukaryota</taxon>
        <taxon>Fungi</taxon>
        <taxon>Fungi incertae sedis</taxon>
        <taxon>Cryptomycota</taxon>
        <taxon>Cryptomycota incertae sedis</taxon>
        <taxon>Rozella</taxon>
    </lineage>
</organism>
<sequence>MESNVASCKDLLLNYIPKMSYALQAHVSEESLKTHTFEWFIKEKANVFSQDQNNEYFYNTFHPSKWYWPTRVTGLKEYFVHSEFPALTFARLADVVIDQLTEQD</sequence>
<reference evidence="1 2" key="1">
    <citation type="journal article" date="2013" name="Curr. Biol.">
        <title>Shared signatures of parasitism and phylogenomics unite Cryptomycota and microsporidia.</title>
        <authorList>
            <person name="James T.Y."/>
            <person name="Pelin A."/>
            <person name="Bonen L."/>
            <person name="Ahrendt S."/>
            <person name="Sain D."/>
            <person name="Corradi N."/>
            <person name="Stajich J.E."/>
        </authorList>
    </citation>
    <scope>NUCLEOTIDE SEQUENCE [LARGE SCALE GENOMIC DNA]</scope>
    <source>
        <strain evidence="1 2">CSF55</strain>
    </source>
</reference>
<name>A0A075B2D5_ROZAC</name>
<keyword evidence="2" id="KW-1185">Reference proteome</keyword>
<protein>
    <submittedName>
        <fullName evidence="1">Uncharacterized protein</fullName>
    </submittedName>
</protein>
<feature type="non-terminal residue" evidence="1">
    <location>
        <position position="104"/>
    </location>
</feature>
<evidence type="ECO:0000313" key="1">
    <source>
        <dbReference type="EMBL" id="EPZ36755.1"/>
    </source>
</evidence>
<proteinExistence type="predicted"/>
<dbReference type="EMBL" id="KE560459">
    <property type="protein sequence ID" value="EPZ36755.1"/>
    <property type="molecule type" value="Genomic_DNA"/>
</dbReference>
<dbReference type="HOGENOM" id="CLU_2256549_0_0_1"/>
<evidence type="ECO:0000313" key="2">
    <source>
        <dbReference type="Proteomes" id="UP000030755"/>
    </source>
</evidence>